<proteinExistence type="inferred from homology"/>
<evidence type="ECO:0000256" key="5">
    <source>
        <dbReference type="ARBA" id="ARBA00023002"/>
    </source>
</evidence>
<dbReference type="OrthoDB" id="1470350at2759"/>
<keyword evidence="5 9" id="KW-0560">Oxidoreductase</keyword>
<keyword evidence="10" id="KW-0472">Membrane</keyword>
<comment type="similarity">
    <text evidence="2 9">Belongs to the cytochrome P450 family.</text>
</comment>
<evidence type="ECO:0000256" key="9">
    <source>
        <dbReference type="RuleBase" id="RU000461"/>
    </source>
</evidence>
<dbReference type="STRING" id="93625.A0A409XK15"/>
<dbReference type="GO" id="GO:0020037">
    <property type="term" value="F:heme binding"/>
    <property type="evidence" value="ECO:0007669"/>
    <property type="project" value="InterPro"/>
</dbReference>
<evidence type="ECO:0000313" key="11">
    <source>
        <dbReference type="EMBL" id="PPQ91102.1"/>
    </source>
</evidence>
<dbReference type="PROSITE" id="PS00086">
    <property type="entry name" value="CYTOCHROME_P450"/>
    <property type="match status" value="1"/>
</dbReference>
<organism evidence="11 12">
    <name type="scientific">Psilocybe cyanescens</name>
    <dbReference type="NCBI Taxonomy" id="93625"/>
    <lineage>
        <taxon>Eukaryota</taxon>
        <taxon>Fungi</taxon>
        <taxon>Dikarya</taxon>
        <taxon>Basidiomycota</taxon>
        <taxon>Agaricomycotina</taxon>
        <taxon>Agaricomycetes</taxon>
        <taxon>Agaricomycetidae</taxon>
        <taxon>Agaricales</taxon>
        <taxon>Agaricineae</taxon>
        <taxon>Strophariaceae</taxon>
        <taxon>Psilocybe</taxon>
    </lineage>
</organism>
<dbReference type="InterPro" id="IPR047146">
    <property type="entry name" value="Cyt_P450_E_CYP52_fungi"/>
</dbReference>
<dbReference type="GO" id="GO:0016705">
    <property type="term" value="F:oxidoreductase activity, acting on paired donors, with incorporation or reduction of molecular oxygen"/>
    <property type="evidence" value="ECO:0007669"/>
    <property type="project" value="InterPro"/>
</dbReference>
<name>A0A409XK15_PSICY</name>
<sequence>MVLVTPGIDFIARSTILLGSFFGIVVSVHSLIAARIGYHVPAWVVVVGTVLSIPFLATIYIMGRKISDMRKAALMGARIIPEVQGKWFGNLDILVDMIKKLKTGYPGDGLVELLEKEGPVVNIRVMWSDTIFTASPEHIKAMLATDFQNYVKGKRFIYNMGSVLGTGVFNSDGEMWKFHRSITRPMFTREKISHFELFDRRSSQVIDKLRERLRQGYAVDFQDLMSRFTLDAATEFLFGNSVESLTAGLPYPDNTTNIPSIMRTVQGDAANAFATAFLEAQAVISVRERSGWVWPLTEITKDNSYQPMQVVNAYIEPIVKEALARKRNLPADEKGLENSEHETLLDHLVSVTDGEYFQSILSGRDTTAATLTFIFYFLAIYPAVLSRLREEITEKVGHSRRPDYDDIRDMKYLRAVINETLRLYPIVPFNVRESVKASTWASNNPAQKPYFIPAGVKTAYSVFMMHRRKDLWGPDAEEFDPDRFLDERLKKYLSKNPFIFLPFNAGPRICLGQQFAYNEMSFIIVRLLQSFSSVELDLNAAPAEAHPPEEWAQTSGRKSIEKLFPKMHLTMYTNGGLWVKMTESDGISR</sequence>
<dbReference type="PANTHER" id="PTHR24287:SF1">
    <property type="entry name" value="P450, PUTATIVE (EUROFUNG)-RELATED"/>
    <property type="match status" value="1"/>
</dbReference>
<comment type="caution">
    <text evidence="11">The sequence shown here is derived from an EMBL/GenBank/DDBJ whole genome shotgun (WGS) entry which is preliminary data.</text>
</comment>
<feature type="binding site" description="axial binding residue" evidence="8">
    <location>
        <position position="510"/>
    </location>
    <ligand>
        <name>heme</name>
        <dbReference type="ChEBI" id="CHEBI:30413"/>
    </ligand>
    <ligandPart>
        <name>Fe</name>
        <dbReference type="ChEBI" id="CHEBI:18248"/>
    </ligandPart>
</feature>
<keyword evidence="10" id="KW-0812">Transmembrane</keyword>
<dbReference type="InParanoid" id="A0A409XK15"/>
<keyword evidence="12" id="KW-1185">Reference proteome</keyword>
<dbReference type="InterPro" id="IPR002401">
    <property type="entry name" value="Cyt_P450_E_grp-I"/>
</dbReference>
<keyword evidence="4 8" id="KW-0479">Metal-binding</keyword>
<evidence type="ECO:0000256" key="2">
    <source>
        <dbReference type="ARBA" id="ARBA00010617"/>
    </source>
</evidence>
<dbReference type="EMBL" id="NHYD01001476">
    <property type="protein sequence ID" value="PPQ91102.1"/>
    <property type="molecule type" value="Genomic_DNA"/>
</dbReference>
<dbReference type="InterPro" id="IPR017972">
    <property type="entry name" value="Cyt_P450_CS"/>
</dbReference>
<keyword evidence="10" id="KW-1133">Transmembrane helix</keyword>
<keyword evidence="6 8" id="KW-0408">Iron</keyword>
<keyword evidence="3 8" id="KW-0349">Heme</keyword>
<dbReference type="CDD" id="cd11063">
    <property type="entry name" value="CYP52"/>
    <property type="match status" value="1"/>
</dbReference>
<dbReference type="AlphaFoldDB" id="A0A409XK15"/>
<comment type="cofactor">
    <cofactor evidence="1 8">
        <name>heme</name>
        <dbReference type="ChEBI" id="CHEBI:30413"/>
    </cofactor>
</comment>
<dbReference type="GO" id="GO:0004497">
    <property type="term" value="F:monooxygenase activity"/>
    <property type="evidence" value="ECO:0007669"/>
    <property type="project" value="UniProtKB-KW"/>
</dbReference>
<accession>A0A409XK15</accession>
<evidence type="ECO:0000256" key="7">
    <source>
        <dbReference type="ARBA" id="ARBA00023033"/>
    </source>
</evidence>
<feature type="transmembrane region" description="Helical" evidence="10">
    <location>
        <begin position="42"/>
        <end position="62"/>
    </location>
</feature>
<evidence type="ECO:0000256" key="3">
    <source>
        <dbReference type="ARBA" id="ARBA00022617"/>
    </source>
</evidence>
<dbReference type="Gene3D" id="1.10.630.10">
    <property type="entry name" value="Cytochrome P450"/>
    <property type="match status" value="1"/>
</dbReference>
<evidence type="ECO:0000256" key="8">
    <source>
        <dbReference type="PIRSR" id="PIRSR602401-1"/>
    </source>
</evidence>
<reference evidence="11 12" key="1">
    <citation type="journal article" date="2018" name="Evol. Lett.">
        <title>Horizontal gene cluster transfer increased hallucinogenic mushroom diversity.</title>
        <authorList>
            <person name="Reynolds H.T."/>
            <person name="Vijayakumar V."/>
            <person name="Gluck-Thaler E."/>
            <person name="Korotkin H.B."/>
            <person name="Matheny P.B."/>
            <person name="Slot J.C."/>
        </authorList>
    </citation>
    <scope>NUCLEOTIDE SEQUENCE [LARGE SCALE GENOMIC DNA]</scope>
    <source>
        <strain evidence="11 12">2631</strain>
    </source>
</reference>
<evidence type="ECO:0000313" key="12">
    <source>
        <dbReference type="Proteomes" id="UP000283269"/>
    </source>
</evidence>
<dbReference type="InterPro" id="IPR001128">
    <property type="entry name" value="Cyt_P450"/>
</dbReference>
<dbReference type="SUPFAM" id="SSF48264">
    <property type="entry name" value="Cytochrome P450"/>
    <property type="match status" value="1"/>
</dbReference>
<dbReference type="PANTHER" id="PTHR24287">
    <property type="entry name" value="P450, PUTATIVE (EUROFUNG)-RELATED"/>
    <property type="match status" value="1"/>
</dbReference>
<protein>
    <submittedName>
        <fullName evidence="11">Uncharacterized protein</fullName>
    </submittedName>
</protein>
<evidence type="ECO:0000256" key="1">
    <source>
        <dbReference type="ARBA" id="ARBA00001971"/>
    </source>
</evidence>
<gene>
    <name evidence="11" type="ORF">CVT25_013140</name>
</gene>
<dbReference type="PRINTS" id="PR00385">
    <property type="entry name" value="P450"/>
</dbReference>
<dbReference type="Proteomes" id="UP000283269">
    <property type="component" value="Unassembled WGS sequence"/>
</dbReference>
<evidence type="ECO:0000256" key="4">
    <source>
        <dbReference type="ARBA" id="ARBA00022723"/>
    </source>
</evidence>
<feature type="transmembrane region" description="Helical" evidence="10">
    <location>
        <begin position="16"/>
        <end position="36"/>
    </location>
</feature>
<dbReference type="PRINTS" id="PR00463">
    <property type="entry name" value="EP450I"/>
</dbReference>
<dbReference type="GO" id="GO:0005506">
    <property type="term" value="F:iron ion binding"/>
    <property type="evidence" value="ECO:0007669"/>
    <property type="project" value="InterPro"/>
</dbReference>
<evidence type="ECO:0000256" key="6">
    <source>
        <dbReference type="ARBA" id="ARBA00023004"/>
    </source>
</evidence>
<keyword evidence="7 9" id="KW-0503">Monooxygenase</keyword>
<evidence type="ECO:0000256" key="10">
    <source>
        <dbReference type="SAM" id="Phobius"/>
    </source>
</evidence>
<dbReference type="InterPro" id="IPR036396">
    <property type="entry name" value="Cyt_P450_sf"/>
</dbReference>
<dbReference type="Pfam" id="PF00067">
    <property type="entry name" value="p450"/>
    <property type="match status" value="1"/>
</dbReference>